<accession>A0A0C3CZX6</accession>
<proteinExistence type="predicted"/>
<reference evidence="2" key="2">
    <citation type="submission" date="2015-01" db="EMBL/GenBank/DDBJ databases">
        <title>Evolutionary Origins and Diversification of the Mycorrhizal Mutualists.</title>
        <authorList>
            <consortium name="DOE Joint Genome Institute"/>
            <consortium name="Mycorrhizal Genomics Consortium"/>
            <person name="Kohler A."/>
            <person name="Kuo A."/>
            <person name="Nagy L.G."/>
            <person name="Floudas D."/>
            <person name="Copeland A."/>
            <person name="Barry K.W."/>
            <person name="Cichocki N."/>
            <person name="Veneault-Fourrey C."/>
            <person name="LaButti K."/>
            <person name="Lindquist E.A."/>
            <person name="Lipzen A."/>
            <person name="Lundell T."/>
            <person name="Morin E."/>
            <person name="Murat C."/>
            <person name="Riley R."/>
            <person name="Ohm R."/>
            <person name="Sun H."/>
            <person name="Tunlid A."/>
            <person name="Henrissat B."/>
            <person name="Grigoriev I.V."/>
            <person name="Hibbett D.S."/>
            <person name="Martin F."/>
        </authorList>
    </citation>
    <scope>NUCLEOTIDE SEQUENCE [LARGE SCALE GENOMIC DNA]</scope>
    <source>
        <strain evidence="2">Zn</strain>
    </source>
</reference>
<dbReference type="Proteomes" id="UP000054321">
    <property type="component" value="Unassembled WGS sequence"/>
</dbReference>
<reference evidence="1 2" key="1">
    <citation type="submission" date="2014-04" db="EMBL/GenBank/DDBJ databases">
        <authorList>
            <consortium name="DOE Joint Genome Institute"/>
            <person name="Kuo A."/>
            <person name="Martino E."/>
            <person name="Perotto S."/>
            <person name="Kohler A."/>
            <person name="Nagy L.G."/>
            <person name="Floudas D."/>
            <person name="Copeland A."/>
            <person name="Barry K.W."/>
            <person name="Cichocki N."/>
            <person name="Veneault-Fourrey C."/>
            <person name="LaButti K."/>
            <person name="Lindquist E.A."/>
            <person name="Lipzen A."/>
            <person name="Lundell T."/>
            <person name="Morin E."/>
            <person name="Murat C."/>
            <person name="Sun H."/>
            <person name="Tunlid A."/>
            <person name="Henrissat B."/>
            <person name="Grigoriev I.V."/>
            <person name="Hibbett D.S."/>
            <person name="Martin F."/>
            <person name="Nordberg H.P."/>
            <person name="Cantor M.N."/>
            <person name="Hua S.X."/>
        </authorList>
    </citation>
    <scope>NUCLEOTIDE SEQUENCE [LARGE SCALE GENOMIC DNA]</scope>
    <source>
        <strain evidence="1 2">Zn</strain>
    </source>
</reference>
<organism evidence="1 2">
    <name type="scientific">Oidiodendron maius (strain Zn)</name>
    <dbReference type="NCBI Taxonomy" id="913774"/>
    <lineage>
        <taxon>Eukaryota</taxon>
        <taxon>Fungi</taxon>
        <taxon>Dikarya</taxon>
        <taxon>Ascomycota</taxon>
        <taxon>Pezizomycotina</taxon>
        <taxon>Leotiomycetes</taxon>
        <taxon>Leotiomycetes incertae sedis</taxon>
        <taxon>Myxotrichaceae</taxon>
        <taxon>Oidiodendron</taxon>
    </lineage>
</organism>
<dbReference type="AlphaFoldDB" id="A0A0C3CZX6"/>
<dbReference type="InParanoid" id="A0A0C3CZX6"/>
<keyword evidence="2" id="KW-1185">Reference proteome</keyword>
<evidence type="ECO:0000313" key="1">
    <source>
        <dbReference type="EMBL" id="KIM95192.1"/>
    </source>
</evidence>
<dbReference type="HOGENOM" id="CLU_2655123_0_0_1"/>
<gene>
    <name evidence="1" type="ORF">OIDMADRAFT_148856</name>
</gene>
<name>A0A0C3CZX6_OIDMZ</name>
<protein>
    <submittedName>
        <fullName evidence="1">Uncharacterized protein</fullName>
    </submittedName>
</protein>
<evidence type="ECO:0000313" key="2">
    <source>
        <dbReference type="Proteomes" id="UP000054321"/>
    </source>
</evidence>
<dbReference type="EMBL" id="KN832887">
    <property type="protein sequence ID" value="KIM95192.1"/>
    <property type="molecule type" value="Genomic_DNA"/>
</dbReference>
<sequence length="76" mass="8242">MLGQYRTDTSTARAIQRGAMDVCHRCDLSLCRRAEPDCTIHAVAGCLIALLFAPKRNLNQFATVACLVAGKDTGIF</sequence>